<dbReference type="PANTHER" id="PTHR45527:SF1">
    <property type="entry name" value="FATTY ACID SYNTHASE"/>
    <property type="match status" value="1"/>
</dbReference>
<dbReference type="GO" id="GO:0031177">
    <property type="term" value="F:phosphopantetheine binding"/>
    <property type="evidence" value="ECO:0007669"/>
    <property type="project" value="TreeGrafter"/>
</dbReference>
<sequence length="355" mass="38049">AALPPVTAVDPRPDRVPLSFAQQRIWFINELEPEAPTYNISVGVRLAGRLDVAALELAVRDVVARHEVLRTTFPAVDGEPFQLVHAVGSAVAEPDWAVVSGEEELVAAAGSGFDVAAAPPFRVRLLPVGEDEYILLAVLHHLVGDGESMRPLIGDIVTAYLARSVGEVPGFAPLDVQFADFALWQRRVLGSPDDASSVVGRQLEYWAKQLAGTPDVLELPADRPRPRVASHRGATVSVPLPAATGVRVDELARERGVTSFMVVHAALAVLLARLSATDDIAVATPIAGRGQQALDPLVGMFVNTLVLRTSFAPRDSFADLLDQVRSVDLEAFAHADVPFEAIVERVQPVRSQAFA</sequence>
<keyword evidence="3" id="KW-1185">Reference proteome</keyword>
<gene>
    <name evidence="2" type="ORF">GONAM_67_00005</name>
</gene>
<feature type="non-terminal residue" evidence="2">
    <location>
        <position position="1"/>
    </location>
</feature>
<protein>
    <submittedName>
        <fullName evidence="2">Putative non-ribosomal peptide synthetase</fullName>
    </submittedName>
</protein>
<evidence type="ECO:0000313" key="3">
    <source>
        <dbReference type="Proteomes" id="UP000035058"/>
    </source>
</evidence>
<dbReference type="GO" id="GO:0003824">
    <property type="term" value="F:catalytic activity"/>
    <property type="evidence" value="ECO:0007669"/>
    <property type="project" value="InterPro"/>
</dbReference>
<feature type="non-terminal residue" evidence="2">
    <location>
        <position position="355"/>
    </location>
</feature>
<dbReference type="CDD" id="cd19540">
    <property type="entry name" value="LCL_NRPS-like"/>
    <property type="match status" value="1"/>
</dbReference>
<dbReference type="GO" id="GO:0044550">
    <property type="term" value="P:secondary metabolite biosynthetic process"/>
    <property type="evidence" value="ECO:0007669"/>
    <property type="project" value="TreeGrafter"/>
</dbReference>
<dbReference type="Pfam" id="PF00668">
    <property type="entry name" value="Condensation"/>
    <property type="match status" value="1"/>
</dbReference>
<dbReference type="AlphaFoldDB" id="K6X9Z1"/>
<organism evidence="2 3">
    <name type="scientific">Gordonia namibiensis NBRC 108229</name>
    <dbReference type="NCBI Taxonomy" id="1208314"/>
    <lineage>
        <taxon>Bacteria</taxon>
        <taxon>Bacillati</taxon>
        <taxon>Actinomycetota</taxon>
        <taxon>Actinomycetes</taxon>
        <taxon>Mycobacteriales</taxon>
        <taxon>Gordoniaceae</taxon>
        <taxon>Gordonia</taxon>
    </lineage>
</organism>
<dbReference type="InterPro" id="IPR001242">
    <property type="entry name" value="Condensation_dom"/>
</dbReference>
<evidence type="ECO:0000313" key="2">
    <source>
        <dbReference type="EMBL" id="GAC02867.1"/>
    </source>
</evidence>
<dbReference type="InterPro" id="IPR023213">
    <property type="entry name" value="CAT-like_dom_sf"/>
</dbReference>
<comment type="caution">
    <text evidence="2">The sequence shown here is derived from an EMBL/GenBank/DDBJ whole genome shotgun (WGS) entry which is preliminary data.</text>
</comment>
<dbReference type="PANTHER" id="PTHR45527">
    <property type="entry name" value="NONRIBOSOMAL PEPTIDE SYNTHETASE"/>
    <property type="match status" value="1"/>
</dbReference>
<dbReference type="EMBL" id="BAHE01000067">
    <property type="protein sequence ID" value="GAC02867.1"/>
    <property type="molecule type" value="Genomic_DNA"/>
</dbReference>
<dbReference type="RefSeq" id="WP_006868992.1">
    <property type="nucleotide sequence ID" value="NZ_BAHE01000067.1"/>
</dbReference>
<reference evidence="2 3" key="1">
    <citation type="submission" date="2012-08" db="EMBL/GenBank/DDBJ databases">
        <title>Whole genome shotgun sequence of Gordonia namibiensis NBRC 108229.</title>
        <authorList>
            <person name="Isaki-Nakamura S."/>
            <person name="Hosoyama A."/>
            <person name="Tsuchikane K."/>
            <person name="Katsumata H."/>
            <person name="Baba S."/>
            <person name="Yamazaki S."/>
            <person name="Fujita N."/>
        </authorList>
    </citation>
    <scope>NUCLEOTIDE SEQUENCE [LARGE SCALE GENOMIC DNA]</scope>
    <source>
        <strain evidence="2 3">NBRC 108229</strain>
    </source>
</reference>
<dbReference type="GO" id="GO:0005829">
    <property type="term" value="C:cytosol"/>
    <property type="evidence" value="ECO:0007669"/>
    <property type="project" value="TreeGrafter"/>
</dbReference>
<dbReference type="Proteomes" id="UP000035058">
    <property type="component" value="Unassembled WGS sequence"/>
</dbReference>
<feature type="domain" description="Condensation" evidence="1">
    <location>
        <begin position="15"/>
        <end position="352"/>
    </location>
</feature>
<dbReference type="GO" id="GO:0008610">
    <property type="term" value="P:lipid biosynthetic process"/>
    <property type="evidence" value="ECO:0007669"/>
    <property type="project" value="UniProtKB-ARBA"/>
</dbReference>
<accession>K6X9Z1</accession>
<dbReference type="Gene3D" id="3.30.559.10">
    <property type="entry name" value="Chloramphenicol acetyltransferase-like domain"/>
    <property type="match status" value="1"/>
</dbReference>
<name>K6X9Z1_9ACTN</name>
<dbReference type="SUPFAM" id="SSF52777">
    <property type="entry name" value="CoA-dependent acyltransferases"/>
    <property type="match status" value="2"/>
</dbReference>
<dbReference type="Gene3D" id="3.30.559.30">
    <property type="entry name" value="Nonribosomal peptide synthetase, condensation domain"/>
    <property type="match status" value="1"/>
</dbReference>
<dbReference type="GO" id="GO:0043041">
    <property type="term" value="P:amino acid activation for nonribosomal peptide biosynthetic process"/>
    <property type="evidence" value="ECO:0007669"/>
    <property type="project" value="TreeGrafter"/>
</dbReference>
<evidence type="ECO:0000259" key="1">
    <source>
        <dbReference type="Pfam" id="PF00668"/>
    </source>
</evidence>
<proteinExistence type="predicted"/>